<name>A0ABS5RJN4_9MYCO</name>
<gene>
    <name evidence="2" type="ORF">KIH27_13045</name>
</gene>
<sequence length="224" mass="23133">MDGLQNTTQRRRRLAGMGVITGAAAAAGAFAVLSAGAAYAGPDTTIPFDPFTGSNAIVPGGAQTPVAVSGMDGFPPPAQNFMYDQGGSYLLPVYEMGKNGALTYEGGTESVSAVPTPTNTDDHLLWDQTNGGGSSTNLQVFDPNTDTTWDTWNSGSGIVNQFFNSPELMSSGSPGPEAVIDNFLFENSSGDVLGGFSWNSALGELDFLGANSVVEGTIPFDLSL</sequence>
<keyword evidence="3" id="KW-1185">Reference proteome</keyword>
<feature type="chain" id="PRO_5046976788" evidence="1">
    <location>
        <begin position="41"/>
        <end position="224"/>
    </location>
</feature>
<evidence type="ECO:0000256" key="1">
    <source>
        <dbReference type="SAM" id="SignalP"/>
    </source>
</evidence>
<dbReference type="InterPro" id="IPR006311">
    <property type="entry name" value="TAT_signal"/>
</dbReference>
<protein>
    <submittedName>
        <fullName evidence="2">Uncharacterized protein</fullName>
    </submittedName>
</protein>
<keyword evidence="1" id="KW-0732">Signal</keyword>
<dbReference type="RefSeq" id="WP_214093385.1">
    <property type="nucleotide sequence ID" value="NZ_JAHCLR010000025.1"/>
</dbReference>
<comment type="caution">
    <text evidence="2">The sequence shown here is derived from an EMBL/GenBank/DDBJ whole genome shotgun (WGS) entry which is preliminary data.</text>
</comment>
<accession>A0ABS5RJN4</accession>
<reference evidence="2 3" key="1">
    <citation type="submission" date="2021-05" db="EMBL/GenBank/DDBJ databases">
        <title>Mycobacterium acidophilum sp. nov., an extremely acid-tolerant member of the genus Mycobacterium.</title>
        <authorList>
            <person name="Xia J."/>
        </authorList>
    </citation>
    <scope>NUCLEOTIDE SEQUENCE [LARGE SCALE GENOMIC DNA]</scope>
    <source>
        <strain evidence="2 3">M1</strain>
    </source>
</reference>
<feature type="signal peptide" evidence="1">
    <location>
        <begin position="1"/>
        <end position="40"/>
    </location>
</feature>
<proteinExistence type="predicted"/>
<dbReference type="PROSITE" id="PS51318">
    <property type="entry name" value="TAT"/>
    <property type="match status" value="1"/>
</dbReference>
<dbReference type="EMBL" id="JAHCLR010000025">
    <property type="protein sequence ID" value="MBS9534513.1"/>
    <property type="molecule type" value="Genomic_DNA"/>
</dbReference>
<evidence type="ECO:0000313" key="2">
    <source>
        <dbReference type="EMBL" id="MBS9534513.1"/>
    </source>
</evidence>
<organism evidence="2 3">
    <name type="scientific">Mycolicibacter acidiphilus</name>
    <dbReference type="NCBI Taxonomy" id="2835306"/>
    <lineage>
        <taxon>Bacteria</taxon>
        <taxon>Bacillati</taxon>
        <taxon>Actinomycetota</taxon>
        <taxon>Actinomycetes</taxon>
        <taxon>Mycobacteriales</taxon>
        <taxon>Mycobacteriaceae</taxon>
        <taxon>Mycolicibacter</taxon>
    </lineage>
</organism>
<dbReference type="Proteomes" id="UP001519535">
    <property type="component" value="Unassembled WGS sequence"/>
</dbReference>
<evidence type="ECO:0000313" key="3">
    <source>
        <dbReference type="Proteomes" id="UP001519535"/>
    </source>
</evidence>